<feature type="transmembrane region" description="Helical" evidence="1">
    <location>
        <begin position="52"/>
        <end position="75"/>
    </location>
</feature>
<evidence type="ECO:0000313" key="3">
    <source>
        <dbReference type="Proteomes" id="UP000463077"/>
    </source>
</evidence>
<keyword evidence="1" id="KW-0472">Membrane</keyword>
<evidence type="ECO:0000256" key="1">
    <source>
        <dbReference type="SAM" id="Phobius"/>
    </source>
</evidence>
<accession>A0AB73JGP8</accession>
<dbReference type="RefSeq" id="WP_099800023.1">
    <property type="nucleotide sequence ID" value="NZ_JABMKL010000023.1"/>
</dbReference>
<protein>
    <submittedName>
        <fullName evidence="2">Uncharacterized protein</fullName>
    </submittedName>
</protein>
<comment type="caution">
    <text evidence="2">The sequence shown here is derived from an EMBL/GenBank/DDBJ whole genome shotgun (WGS) entry which is preliminary data.</text>
</comment>
<sequence>MKKLSNEQLYQLKMNFFSEINVKLLIMKMLLAMVVLPIFIKSIDELTIGSHNVIADILLSTTIIIIPSVFLILLFKKEISIFEKVQKGVKNQIE</sequence>
<evidence type="ECO:0000313" key="2">
    <source>
        <dbReference type="EMBL" id="MUG52529.1"/>
    </source>
</evidence>
<reference evidence="2 3" key="1">
    <citation type="journal article" date="2019" name="Int. J. Infect. Dis.">
        <title>Characterization of a community-acquired methicillin-resistant sequence type 338 Staphylococcus aureus strain containing a staphylococcal cassette chromosome mec type VT.</title>
        <authorList>
            <person name="Chen Y."/>
            <person name="Hong J."/>
            <person name="Chen Y."/>
            <person name="Wang H."/>
            <person name="Yu Y."/>
            <person name="Qu T."/>
        </authorList>
    </citation>
    <scope>NUCLEOTIDE SEQUENCE [LARGE SCALE GENOMIC DNA]</scope>
    <source>
        <strain evidence="2 3">LJ05</strain>
    </source>
</reference>
<dbReference type="AlphaFoldDB" id="A0AB73JGP8"/>
<name>A0AB73JGP8_STAAU</name>
<keyword evidence="1" id="KW-1133">Transmembrane helix</keyword>
<feature type="transmembrane region" description="Helical" evidence="1">
    <location>
        <begin position="20"/>
        <end position="40"/>
    </location>
</feature>
<proteinExistence type="predicted"/>
<keyword evidence="1" id="KW-0812">Transmembrane</keyword>
<dbReference type="EMBL" id="WFHO01000014">
    <property type="protein sequence ID" value="MUG52529.1"/>
    <property type="molecule type" value="Genomic_DNA"/>
</dbReference>
<dbReference type="Proteomes" id="UP000463077">
    <property type="component" value="Unassembled WGS sequence"/>
</dbReference>
<gene>
    <name evidence="2" type="ORF">GAY54_08175</name>
</gene>
<organism evidence="2 3">
    <name type="scientific">Staphylococcus aureus</name>
    <dbReference type="NCBI Taxonomy" id="1280"/>
    <lineage>
        <taxon>Bacteria</taxon>
        <taxon>Bacillati</taxon>
        <taxon>Bacillota</taxon>
        <taxon>Bacilli</taxon>
        <taxon>Bacillales</taxon>
        <taxon>Staphylococcaceae</taxon>
        <taxon>Staphylococcus</taxon>
    </lineage>
</organism>